<sequence length="514" mass="59029">MLSMIRWNAFTKDTLQRAFAVADSQMEAAKERERQKNRDIMFRLIDITLYLAKQALAFRGNEEGLSSSNRGNFLNMVDLLGQYDSVLGLHLDAVKEKQASNQRCQVSLLSNRTQNNLIKALSLYVKRIIQKEVTEASQFSILLDETTDVSHIEQVSFAVRYVHNMTIKERFVQLQRLSDTRWSCREDALKTIKKVLPAALQYLRDLRECDPPPDLAAGEAKMLLSSIDFEFLLCLEIATPVFMETSVASKVLQQDDLDLDAAYSVLDGVLERVVELRRDNQFSQIYNTATTIAEENDISIPTNIPGRQRKVPAKLKYTSKSAREDDAVQTLEEYYRGRTYYTFLDRLRQELERRFYGEGKTLDIVMSLQRLTDPEQWKDTGQGVDTAHSLCEFYGLQGEETNLQTELRVFHASYKCPKRTVKSMLEVFKENNANVIFPTLFKLIKIYATLPVSTAAVERSFSKLKLVKSRLRNQCGPERLSDLLLLAIEKDIGIDKKEVLKIFVEMAPNRRLLL</sequence>
<dbReference type="AlphaFoldDB" id="A0A4W5NSD8"/>
<protein>
    <recommendedName>
        <fullName evidence="5">HAT C-terminal dimerisation domain-containing protein</fullName>
    </recommendedName>
</protein>
<name>A0A4W5NSD8_9TELE</name>
<evidence type="ECO:0000313" key="4">
    <source>
        <dbReference type="Proteomes" id="UP000314982"/>
    </source>
</evidence>
<accession>A0A4W5NSD8</accession>
<evidence type="ECO:0000313" key="3">
    <source>
        <dbReference type="Ensembl" id="ENSHHUP00000052205.1"/>
    </source>
</evidence>
<dbReference type="Ensembl" id="ENSHHUT00000054043.1">
    <property type="protein sequence ID" value="ENSHHUP00000052205.1"/>
    <property type="gene ID" value="ENSHHUG00000031412.1"/>
</dbReference>
<dbReference type="STRING" id="62062.ENSHHUP00000052205"/>
<keyword evidence="4" id="KW-1185">Reference proteome</keyword>
<dbReference type="GO" id="GO:0046983">
    <property type="term" value="F:protein dimerization activity"/>
    <property type="evidence" value="ECO:0007669"/>
    <property type="project" value="InterPro"/>
</dbReference>
<dbReference type="PANTHER" id="PTHR45749:SF21">
    <property type="entry name" value="DUF4371 DOMAIN-CONTAINING PROTEIN"/>
    <property type="match status" value="1"/>
</dbReference>
<dbReference type="PANTHER" id="PTHR45749">
    <property type="match status" value="1"/>
</dbReference>
<evidence type="ECO:0000259" key="1">
    <source>
        <dbReference type="Pfam" id="PF05699"/>
    </source>
</evidence>
<dbReference type="GeneTree" id="ENSGT00940000154356"/>
<dbReference type="InterPro" id="IPR008906">
    <property type="entry name" value="HATC_C_dom"/>
</dbReference>
<evidence type="ECO:0000259" key="2">
    <source>
        <dbReference type="Pfam" id="PF14291"/>
    </source>
</evidence>
<reference evidence="4" key="1">
    <citation type="submission" date="2018-06" db="EMBL/GenBank/DDBJ databases">
        <title>Genome assembly of Danube salmon.</title>
        <authorList>
            <person name="Macqueen D.J."/>
            <person name="Gundappa M.K."/>
        </authorList>
    </citation>
    <scope>NUCLEOTIDE SEQUENCE [LARGE SCALE GENOMIC DNA]</scope>
</reference>
<proteinExistence type="predicted"/>
<dbReference type="Pfam" id="PF14291">
    <property type="entry name" value="DUF4371"/>
    <property type="match status" value="1"/>
</dbReference>
<dbReference type="Pfam" id="PF05699">
    <property type="entry name" value="Dimer_Tnp_hAT"/>
    <property type="match status" value="1"/>
</dbReference>
<reference evidence="3" key="2">
    <citation type="submission" date="2025-08" db="UniProtKB">
        <authorList>
            <consortium name="Ensembl"/>
        </authorList>
    </citation>
    <scope>IDENTIFICATION</scope>
</reference>
<dbReference type="SUPFAM" id="SSF53098">
    <property type="entry name" value="Ribonuclease H-like"/>
    <property type="match status" value="1"/>
</dbReference>
<dbReference type="Proteomes" id="UP000314982">
    <property type="component" value="Unassembled WGS sequence"/>
</dbReference>
<dbReference type="InterPro" id="IPR025398">
    <property type="entry name" value="DUF4371"/>
</dbReference>
<organism evidence="3 4">
    <name type="scientific">Hucho hucho</name>
    <name type="common">huchen</name>
    <dbReference type="NCBI Taxonomy" id="62062"/>
    <lineage>
        <taxon>Eukaryota</taxon>
        <taxon>Metazoa</taxon>
        <taxon>Chordata</taxon>
        <taxon>Craniata</taxon>
        <taxon>Vertebrata</taxon>
        <taxon>Euteleostomi</taxon>
        <taxon>Actinopterygii</taxon>
        <taxon>Neopterygii</taxon>
        <taxon>Teleostei</taxon>
        <taxon>Protacanthopterygii</taxon>
        <taxon>Salmoniformes</taxon>
        <taxon>Salmonidae</taxon>
        <taxon>Salmoninae</taxon>
        <taxon>Hucho</taxon>
    </lineage>
</organism>
<feature type="domain" description="HAT C-terminal dimerisation" evidence="1">
    <location>
        <begin position="425"/>
        <end position="485"/>
    </location>
</feature>
<feature type="domain" description="DUF4371" evidence="2">
    <location>
        <begin position="43"/>
        <end position="183"/>
    </location>
</feature>
<dbReference type="InterPro" id="IPR012337">
    <property type="entry name" value="RNaseH-like_sf"/>
</dbReference>
<evidence type="ECO:0008006" key="5">
    <source>
        <dbReference type="Google" id="ProtNLM"/>
    </source>
</evidence>
<reference evidence="3" key="3">
    <citation type="submission" date="2025-09" db="UniProtKB">
        <authorList>
            <consortium name="Ensembl"/>
        </authorList>
    </citation>
    <scope>IDENTIFICATION</scope>
</reference>